<keyword evidence="4" id="KW-1185">Reference proteome</keyword>
<accession>A0A0A6P7N0</accession>
<feature type="domain" description="VWFA" evidence="2">
    <location>
        <begin position="330"/>
        <end position="557"/>
    </location>
</feature>
<keyword evidence="1" id="KW-0175">Coiled coil</keyword>
<comment type="caution">
    <text evidence="3">The sequence shown here is derived from an EMBL/GenBank/DDBJ whole genome shotgun (WGS) entry which is preliminary data.</text>
</comment>
<gene>
    <name evidence="3" type="ORF">PN36_20935</name>
</gene>
<evidence type="ECO:0000259" key="2">
    <source>
        <dbReference type="PROSITE" id="PS50234"/>
    </source>
</evidence>
<dbReference type="SUPFAM" id="SSF53300">
    <property type="entry name" value="vWA-like"/>
    <property type="match status" value="1"/>
</dbReference>
<dbReference type="AlphaFoldDB" id="A0A0A6P7N0"/>
<evidence type="ECO:0000313" key="4">
    <source>
        <dbReference type="Proteomes" id="UP000030428"/>
    </source>
</evidence>
<organism evidence="3 4">
    <name type="scientific">Candidatus Thiomargarita nelsonii</name>
    <dbReference type="NCBI Taxonomy" id="1003181"/>
    <lineage>
        <taxon>Bacteria</taxon>
        <taxon>Pseudomonadati</taxon>
        <taxon>Pseudomonadota</taxon>
        <taxon>Gammaproteobacteria</taxon>
        <taxon>Thiotrichales</taxon>
        <taxon>Thiotrichaceae</taxon>
        <taxon>Thiomargarita</taxon>
    </lineage>
</organism>
<reference evidence="3 4" key="1">
    <citation type="journal article" date="2016" name="Front. Microbiol.">
        <title>Single-Cell (Meta-)Genomics of a Dimorphic Candidatus Thiomargarita nelsonii Reveals Genomic Plasticity.</title>
        <authorList>
            <person name="Flood B.E."/>
            <person name="Fliss P."/>
            <person name="Jones D.S."/>
            <person name="Dick G.J."/>
            <person name="Jain S."/>
            <person name="Kaster A.K."/>
            <person name="Winkel M."/>
            <person name="Mussmann M."/>
            <person name="Bailey J."/>
        </authorList>
    </citation>
    <scope>NUCLEOTIDE SEQUENCE [LARGE SCALE GENOMIC DNA]</scope>
    <source>
        <strain evidence="3">Hydrate Ridge</strain>
    </source>
</reference>
<protein>
    <recommendedName>
        <fullName evidence="2">VWFA domain-containing protein</fullName>
    </recommendedName>
</protein>
<dbReference type="EMBL" id="JSZA02000092">
    <property type="protein sequence ID" value="KHD06778.1"/>
    <property type="molecule type" value="Genomic_DNA"/>
</dbReference>
<dbReference type="PROSITE" id="PS50234">
    <property type="entry name" value="VWFA"/>
    <property type="match status" value="1"/>
</dbReference>
<feature type="coiled-coil region" evidence="1">
    <location>
        <begin position="532"/>
        <end position="570"/>
    </location>
</feature>
<proteinExistence type="predicted"/>
<dbReference type="InterPro" id="IPR036465">
    <property type="entry name" value="vWFA_dom_sf"/>
</dbReference>
<dbReference type="Proteomes" id="UP000030428">
    <property type="component" value="Unassembled WGS sequence"/>
</dbReference>
<evidence type="ECO:0000313" key="3">
    <source>
        <dbReference type="EMBL" id="KHD06778.1"/>
    </source>
</evidence>
<evidence type="ECO:0000256" key="1">
    <source>
        <dbReference type="SAM" id="Coils"/>
    </source>
</evidence>
<dbReference type="InterPro" id="IPR002035">
    <property type="entry name" value="VWF_A"/>
</dbReference>
<name>A0A0A6P7N0_9GAMM</name>
<dbReference type="Gene3D" id="3.40.50.410">
    <property type="entry name" value="von Willebrand factor, type A domain"/>
    <property type="match status" value="1"/>
</dbReference>
<sequence length="832" mass="94073">MALPLMIGMTINGAYGQQCVSQKTPLQQKDTGDFIHYFLNRDHTINGKRHPMGELFFALPPQQQNNNRLQLGKYNGQCWTENSGWVDKKYLIEGFRPITVGQAAKYPQLAQEPGVHPDSTLWLRALQKPEYYKQKPLTAPAPKNAAKKDVGLEGLAYRWRHVYAIDSVGGKLWYLVGSQSRLFFQPRKNTITSQQAVLGWVPAKNNQVLATNIGLELNTSKKAVDERINQNKPKPVILYSEARTSSDKKSTEVLEVWDDYKNGQKTTGTTAWIEPYGLDPTYPRFYVHSFDQKWYSVSTWGSIGDKLKPSDITRLAEKLQATLNRLRTVDIVVVFDRSGSMSSELQALKSWLIDFSKDLANIKADKTTKIQFFGKDEQFTVGLKIHFSLVLFEARQDYPIFTRLKLPEGLSQVINGINSITLQGGFESVFDTLTRVVPSHSGYWEDSGFSQRFILVMMDESGDIGDMDKYDVKNALPLPTNALRETGYDPSKITPVEWTKIWAMYTASSVTDFKNNVDGFIVGKRLRHISDFENSRNQAQRFRTEMQQVLNELQNEIEERAKRFGNLLIQEHQITQQGGQSGNVNVPVTMKLEETALRDAAIHAALKDAGTSLEELSAIVGVAFVEGYIPLFDQSRKNPSVQEVVVLEENELRTLRDNVFGIASQIEKSFQPNALRGGILGSIMQKVGTSNRREKIAATLLYAILATSGDTATLNHIAKMEPLDLLKMIRDWLKNNAENSIAFMMGMKTSIETGSKGLLNRPLKEIVNMDENSIRDEARLLLNKSHCMGQILKSRTIPMEVETCPSDRGIQKRWRYEQGSESYIYVPMRVIP</sequence>